<accession>A0A2U3NS98</accession>
<evidence type="ECO:0000256" key="1">
    <source>
        <dbReference type="ARBA" id="ARBA00009129"/>
    </source>
</evidence>
<dbReference type="AlphaFoldDB" id="A0A2U3NS98"/>
<sequence length="57" mass="6049">MSIAKKLAHKAEAAKGATKKVFGRATGNTRLRTEGRADQAKGNAKQAGAKVKDVFKH</sequence>
<dbReference type="EMBL" id="FUFA01000004">
    <property type="protein sequence ID" value="SPM34382.1"/>
    <property type="molecule type" value="Genomic_DNA"/>
</dbReference>
<name>A0A2U3NS98_9MYCO</name>
<dbReference type="RefSeq" id="WP_077090542.1">
    <property type="nucleotide sequence ID" value="NZ_LT721901.1"/>
</dbReference>
<reference evidence="4 5" key="1">
    <citation type="submission" date="2017-01" db="EMBL/GenBank/DDBJ databases">
        <authorList>
            <consortium name="Urmite Genomes"/>
        </authorList>
    </citation>
    <scope>NUCLEOTIDE SEQUENCE [LARGE SCALE GENOMIC DNA]</scope>
    <source>
        <strain evidence="4 5">AB57</strain>
    </source>
</reference>
<organism evidence="4 5">
    <name type="scientific">Mycobacterium rhizamassiliense</name>
    <dbReference type="NCBI Taxonomy" id="1841860"/>
    <lineage>
        <taxon>Bacteria</taxon>
        <taxon>Bacillati</taxon>
        <taxon>Actinomycetota</taxon>
        <taxon>Actinomycetes</taxon>
        <taxon>Mycobacteriales</taxon>
        <taxon>Mycobacteriaceae</taxon>
        <taxon>Mycobacterium</taxon>
    </lineage>
</organism>
<gene>
    <name evidence="4" type="ORF">MRAB57_2196</name>
</gene>
<comment type="similarity">
    <text evidence="1">Belongs to the UPF0337 (CsbD) family.</text>
</comment>
<feature type="compositionally biased region" description="Low complexity" evidence="2">
    <location>
        <begin position="40"/>
        <end position="49"/>
    </location>
</feature>
<evidence type="ECO:0000259" key="3">
    <source>
        <dbReference type="Pfam" id="PF05532"/>
    </source>
</evidence>
<protein>
    <submittedName>
        <fullName evidence="4">Uncharacterized conserved protein YjbJ, UPF0337 family</fullName>
    </submittedName>
</protein>
<dbReference type="SUPFAM" id="SSF69047">
    <property type="entry name" value="Hypothetical protein YjbJ"/>
    <property type="match status" value="1"/>
</dbReference>
<evidence type="ECO:0000313" key="5">
    <source>
        <dbReference type="Proteomes" id="UP000240988"/>
    </source>
</evidence>
<evidence type="ECO:0000313" key="4">
    <source>
        <dbReference type="EMBL" id="SPM34382.1"/>
    </source>
</evidence>
<dbReference type="Proteomes" id="UP000240988">
    <property type="component" value="Unassembled WGS sequence"/>
</dbReference>
<dbReference type="InterPro" id="IPR036629">
    <property type="entry name" value="YjbJ_sf"/>
</dbReference>
<dbReference type="Pfam" id="PF05532">
    <property type="entry name" value="CsbD"/>
    <property type="match status" value="1"/>
</dbReference>
<feature type="region of interest" description="Disordered" evidence="2">
    <location>
        <begin position="23"/>
        <end position="57"/>
    </location>
</feature>
<keyword evidence="5" id="KW-1185">Reference proteome</keyword>
<dbReference type="STRING" id="1841860.GCA_900157375_02199"/>
<proteinExistence type="inferred from homology"/>
<evidence type="ECO:0000256" key="2">
    <source>
        <dbReference type="SAM" id="MobiDB-lite"/>
    </source>
</evidence>
<dbReference type="Gene3D" id="1.10.1470.10">
    <property type="entry name" value="YjbJ"/>
    <property type="match status" value="1"/>
</dbReference>
<dbReference type="InterPro" id="IPR008462">
    <property type="entry name" value="CsbD"/>
</dbReference>
<feature type="domain" description="CsbD-like" evidence="3">
    <location>
        <begin position="6"/>
        <end position="57"/>
    </location>
</feature>